<dbReference type="InterPro" id="IPR026894">
    <property type="entry name" value="DnaJ_X"/>
</dbReference>
<organism evidence="3 5">
    <name type="scientific">Rotaria sordida</name>
    <dbReference type="NCBI Taxonomy" id="392033"/>
    <lineage>
        <taxon>Eukaryota</taxon>
        <taxon>Metazoa</taxon>
        <taxon>Spiralia</taxon>
        <taxon>Gnathifera</taxon>
        <taxon>Rotifera</taxon>
        <taxon>Eurotatoria</taxon>
        <taxon>Bdelloidea</taxon>
        <taxon>Philodinida</taxon>
        <taxon>Philodinidae</taxon>
        <taxon>Rotaria</taxon>
    </lineage>
</organism>
<feature type="domain" description="J" evidence="2">
    <location>
        <begin position="42"/>
        <end position="112"/>
    </location>
</feature>
<evidence type="ECO:0000313" key="6">
    <source>
        <dbReference type="Proteomes" id="UP000663870"/>
    </source>
</evidence>
<dbReference type="InterPro" id="IPR018253">
    <property type="entry name" value="DnaJ_domain_CS"/>
</dbReference>
<feature type="region of interest" description="Disordered" evidence="1">
    <location>
        <begin position="349"/>
        <end position="379"/>
    </location>
</feature>
<dbReference type="AlphaFoldDB" id="A0A813NLM1"/>
<dbReference type="Gene3D" id="1.10.287.110">
    <property type="entry name" value="DnaJ domain"/>
    <property type="match status" value="1"/>
</dbReference>
<evidence type="ECO:0000256" key="1">
    <source>
        <dbReference type="SAM" id="MobiDB-lite"/>
    </source>
</evidence>
<evidence type="ECO:0000313" key="5">
    <source>
        <dbReference type="Proteomes" id="UP000663854"/>
    </source>
</evidence>
<dbReference type="CDD" id="cd06257">
    <property type="entry name" value="DnaJ"/>
    <property type="match status" value="1"/>
</dbReference>
<dbReference type="PRINTS" id="PR00625">
    <property type="entry name" value="JDOMAIN"/>
</dbReference>
<gene>
    <name evidence="4" type="ORF">JXQ802_LOCUS2722</name>
    <name evidence="3" type="ORF">PYM288_LOCUS1580</name>
</gene>
<dbReference type="EMBL" id="CAJNOH010000008">
    <property type="protein sequence ID" value="CAF0741467.1"/>
    <property type="molecule type" value="Genomic_DNA"/>
</dbReference>
<dbReference type="SUPFAM" id="SSF46565">
    <property type="entry name" value="Chaperone J-domain"/>
    <property type="match status" value="1"/>
</dbReference>
<evidence type="ECO:0000259" key="2">
    <source>
        <dbReference type="PROSITE" id="PS50076"/>
    </source>
</evidence>
<protein>
    <recommendedName>
        <fullName evidence="2">J domain-containing protein</fullName>
    </recommendedName>
</protein>
<dbReference type="Proteomes" id="UP000663870">
    <property type="component" value="Unassembled WGS sequence"/>
</dbReference>
<evidence type="ECO:0000313" key="3">
    <source>
        <dbReference type="EMBL" id="CAF0741467.1"/>
    </source>
</evidence>
<dbReference type="Proteomes" id="UP000663854">
    <property type="component" value="Unassembled WGS sequence"/>
</dbReference>
<evidence type="ECO:0000313" key="4">
    <source>
        <dbReference type="EMBL" id="CAF0771243.1"/>
    </source>
</evidence>
<sequence length="454" mass="52219">MATASSNDYNEKTKSTNNNNNNNIRSDFLGKTGNDEAPIDKTYYNILNVLPNANSTEIKRAYYTLSLQYHPDRTQHLDDFTRREYAERFKYISQAYSILSDPEKRTLYNRYGKDERLISQGSDGISLENFDAVEFFRYMFGGEEFLDIIGDFELAKSFKYAISKILNENEQTMDQENTHLAYVQERAKAHEERIKNLSTNLILKLSIYTDIFLSNNNDNQSRQALNIFIEKIRSDIPNLLQAPYGEHLLHSIGYIYSTKVRFWSSKMDSQEGHIGKRILGYGKYVQTSWKDRIHVVKETVKTIKCAVQWQQSMSKLANIADEESNDSQNPFQHHSGHLEYSGFIPSESTASASSTNSNVNITSPVKHKQKDKSSTKSIVPLTDEEKHKLEIDTATKSMETLWRAAKLEIECIQREVCDQVLNDSSCSREIRRHRCKALSKIGELWQEASLSNSS</sequence>
<dbReference type="InterPro" id="IPR001623">
    <property type="entry name" value="DnaJ_domain"/>
</dbReference>
<dbReference type="PANTHER" id="PTHR44924:SF1">
    <property type="entry name" value="DNAJ SUBFAMILY A MEMBER 2"/>
    <property type="match status" value="1"/>
</dbReference>
<feature type="region of interest" description="Disordered" evidence="1">
    <location>
        <begin position="1"/>
        <end position="29"/>
    </location>
</feature>
<dbReference type="PROSITE" id="PS50076">
    <property type="entry name" value="DNAJ_2"/>
    <property type="match status" value="1"/>
</dbReference>
<reference evidence="3" key="1">
    <citation type="submission" date="2021-02" db="EMBL/GenBank/DDBJ databases">
        <authorList>
            <person name="Nowell W R."/>
        </authorList>
    </citation>
    <scope>NUCLEOTIDE SEQUENCE</scope>
</reference>
<keyword evidence="6" id="KW-1185">Reference proteome</keyword>
<dbReference type="Pfam" id="PF00226">
    <property type="entry name" value="DnaJ"/>
    <property type="match status" value="1"/>
</dbReference>
<dbReference type="Pfam" id="PF14308">
    <property type="entry name" value="DnaJ-X"/>
    <property type="match status" value="1"/>
</dbReference>
<dbReference type="InterPro" id="IPR036869">
    <property type="entry name" value="J_dom_sf"/>
</dbReference>
<proteinExistence type="predicted"/>
<dbReference type="PROSITE" id="PS00636">
    <property type="entry name" value="DNAJ_1"/>
    <property type="match status" value="1"/>
</dbReference>
<accession>A0A813NLM1</accession>
<dbReference type="EMBL" id="CAJNOL010000034">
    <property type="protein sequence ID" value="CAF0771243.1"/>
    <property type="molecule type" value="Genomic_DNA"/>
</dbReference>
<dbReference type="SMART" id="SM00271">
    <property type="entry name" value="DnaJ"/>
    <property type="match status" value="1"/>
</dbReference>
<dbReference type="PANTHER" id="PTHR44924">
    <property type="entry name" value="DNAJ SUBFAMILY A MEMBER 2"/>
    <property type="match status" value="1"/>
</dbReference>
<comment type="caution">
    <text evidence="3">The sequence shown here is derived from an EMBL/GenBank/DDBJ whole genome shotgun (WGS) entry which is preliminary data.</text>
</comment>
<name>A0A813NLM1_9BILA</name>
<feature type="compositionally biased region" description="Low complexity" evidence="1">
    <location>
        <begin position="349"/>
        <end position="364"/>
    </location>
</feature>